<dbReference type="InterPro" id="IPR017857">
    <property type="entry name" value="Coagulation_fac-like_Gla_dom"/>
</dbReference>
<dbReference type="InterPro" id="IPR035972">
    <property type="entry name" value="GLA-like_dom_SF"/>
</dbReference>
<accession>E4Z2F8</accession>
<evidence type="ECO:0000256" key="1">
    <source>
        <dbReference type="ARBA" id="ARBA00023157"/>
    </source>
</evidence>
<dbReference type="SUPFAM" id="SSF57630">
    <property type="entry name" value="GLA-domain"/>
    <property type="match status" value="1"/>
</dbReference>
<feature type="chain" id="PRO_5003192662" description="Gla domain-containing protein" evidence="2">
    <location>
        <begin position="22"/>
        <end position="199"/>
    </location>
</feature>
<sequence>MKLFFIFFSISAGLFLEKNEATGFLKIRSRRANSWHSWEETKDGNLERECVEESCDDEELFEVYDNQDLFKTAKRQMDRCQEILEKIDEFAQRVPSSGEPSGIDAEAEKEILRKCLVTQESEVELLMEGMRVSMDDADFKEWVGDCLTTFANGVAGTTSELLAKISEGLKEIDWDRFVSDAKDFGAQVLNGIRDFGADN</sequence>
<evidence type="ECO:0000259" key="3">
    <source>
        <dbReference type="PROSITE" id="PS50998"/>
    </source>
</evidence>
<dbReference type="EMBL" id="FN656707">
    <property type="protein sequence ID" value="CBY41886.1"/>
    <property type="molecule type" value="Genomic_DNA"/>
</dbReference>
<dbReference type="Gene3D" id="4.10.740.10">
    <property type="entry name" value="Coagulation Factor IX"/>
    <property type="match status" value="1"/>
</dbReference>
<feature type="domain" description="Gla" evidence="3">
    <location>
        <begin position="33"/>
        <end position="79"/>
    </location>
</feature>
<dbReference type="InterPro" id="IPR000294">
    <property type="entry name" value="GLA_domain"/>
</dbReference>
<dbReference type="AlphaFoldDB" id="E4Z2F8"/>
<dbReference type="SMART" id="SM00069">
    <property type="entry name" value="GLA"/>
    <property type="match status" value="1"/>
</dbReference>
<keyword evidence="1" id="KW-1015">Disulfide bond</keyword>
<reference evidence="4" key="1">
    <citation type="journal article" date="2010" name="Science">
        <title>Plasticity of animal genome architecture unmasked by rapid evolution of a pelagic tunicate.</title>
        <authorList>
            <person name="Denoeud F."/>
            <person name="Henriet S."/>
            <person name="Mungpakdee S."/>
            <person name="Aury J.M."/>
            <person name="Da Silva C."/>
            <person name="Brinkmann H."/>
            <person name="Mikhaleva J."/>
            <person name="Olsen L.C."/>
            <person name="Jubin C."/>
            <person name="Canestro C."/>
            <person name="Bouquet J.M."/>
            <person name="Danks G."/>
            <person name="Poulain J."/>
            <person name="Campsteijn C."/>
            <person name="Adamski M."/>
            <person name="Cross I."/>
            <person name="Yadetie F."/>
            <person name="Muffato M."/>
            <person name="Louis A."/>
            <person name="Butcher S."/>
            <person name="Tsagkogeorga G."/>
            <person name="Konrad A."/>
            <person name="Singh S."/>
            <person name="Jensen M.F."/>
            <person name="Cong E.H."/>
            <person name="Eikeseth-Otteraa H."/>
            <person name="Noel B."/>
            <person name="Anthouard V."/>
            <person name="Porcel B.M."/>
            <person name="Kachouri-Lafond R."/>
            <person name="Nishino A."/>
            <person name="Ugolini M."/>
            <person name="Chourrout P."/>
            <person name="Nishida H."/>
            <person name="Aasland R."/>
            <person name="Huzurbazar S."/>
            <person name="Westhof E."/>
            <person name="Delsuc F."/>
            <person name="Lehrach H."/>
            <person name="Reinhardt R."/>
            <person name="Weissenbach J."/>
            <person name="Roy S.W."/>
            <person name="Artiguenave F."/>
            <person name="Postlethwait J.H."/>
            <person name="Manak J.R."/>
            <person name="Thompson E.M."/>
            <person name="Jaillon O."/>
            <person name="Du Pasquier L."/>
            <person name="Boudinot P."/>
            <person name="Liberles D.A."/>
            <person name="Volff J.N."/>
            <person name="Philippe H."/>
            <person name="Lenhard B."/>
            <person name="Roest Crollius H."/>
            <person name="Wincker P."/>
            <person name="Chourrout D."/>
        </authorList>
    </citation>
    <scope>NUCLEOTIDE SEQUENCE [LARGE SCALE GENOMIC DNA]</scope>
</reference>
<dbReference type="GO" id="GO:0005576">
    <property type="term" value="C:extracellular region"/>
    <property type="evidence" value="ECO:0007669"/>
    <property type="project" value="InterPro"/>
</dbReference>
<dbReference type="PROSITE" id="PS50998">
    <property type="entry name" value="GLA_2"/>
    <property type="match status" value="1"/>
</dbReference>
<gene>
    <name evidence="4" type="ORF">GSOID_T00023982001</name>
</gene>
<keyword evidence="2" id="KW-0732">Signal</keyword>
<feature type="signal peptide" evidence="2">
    <location>
        <begin position="1"/>
        <end position="21"/>
    </location>
</feature>
<evidence type="ECO:0000256" key="2">
    <source>
        <dbReference type="SAM" id="SignalP"/>
    </source>
</evidence>
<proteinExistence type="predicted"/>
<evidence type="ECO:0000313" key="4">
    <source>
        <dbReference type="EMBL" id="CBY41886.1"/>
    </source>
</evidence>
<protein>
    <recommendedName>
        <fullName evidence="3">Gla domain-containing protein</fullName>
    </recommendedName>
</protein>
<name>E4Z2F8_OIKDI</name>
<organism evidence="4">
    <name type="scientific">Oikopleura dioica</name>
    <name type="common">Tunicate</name>
    <dbReference type="NCBI Taxonomy" id="34765"/>
    <lineage>
        <taxon>Eukaryota</taxon>
        <taxon>Metazoa</taxon>
        <taxon>Chordata</taxon>
        <taxon>Tunicata</taxon>
        <taxon>Appendicularia</taxon>
        <taxon>Copelata</taxon>
        <taxon>Oikopleuridae</taxon>
        <taxon>Oikopleura</taxon>
    </lineage>
</organism>
<dbReference type="GO" id="GO:0005509">
    <property type="term" value="F:calcium ion binding"/>
    <property type="evidence" value="ECO:0007669"/>
    <property type="project" value="InterPro"/>
</dbReference>
<dbReference type="Proteomes" id="UP000011014">
    <property type="component" value="Unassembled WGS sequence"/>
</dbReference>
<dbReference type="Pfam" id="PF00594">
    <property type="entry name" value="Gla"/>
    <property type="match status" value="1"/>
</dbReference>